<organism evidence="2 3">
    <name type="scientific">Petrolisthes manimaculis</name>
    <dbReference type="NCBI Taxonomy" id="1843537"/>
    <lineage>
        <taxon>Eukaryota</taxon>
        <taxon>Metazoa</taxon>
        <taxon>Ecdysozoa</taxon>
        <taxon>Arthropoda</taxon>
        <taxon>Crustacea</taxon>
        <taxon>Multicrustacea</taxon>
        <taxon>Malacostraca</taxon>
        <taxon>Eumalacostraca</taxon>
        <taxon>Eucarida</taxon>
        <taxon>Decapoda</taxon>
        <taxon>Pleocyemata</taxon>
        <taxon>Anomura</taxon>
        <taxon>Galatheoidea</taxon>
        <taxon>Porcellanidae</taxon>
        <taxon>Petrolisthes</taxon>
    </lineage>
</organism>
<evidence type="ECO:0000256" key="1">
    <source>
        <dbReference type="SAM" id="MobiDB-lite"/>
    </source>
</evidence>
<gene>
    <name evidence="2" type="ORF">Pmani_034549</name>
</gene>
<proteinExistence type="predicted"/>
<keyword evidence="3" id="KW-1185">Reference proteome</keyword>
<protein>
    <submittedName>
        <fullName evidence="2">Uncharacterized protein</fullName>
    </submittedName>
</protein>
<evidence type="ECO:0000313" key="2">
    <source>
        <dbReference type="EMBL" id="KAK4292699.1"/>
    </source>
</evidence>
<sequence>MGTLGLTKTSADITGREEISLSCFPYIVRDLGTMHPSWLSKVCTQQKSPVNLGPNERHKFHREDTHDSRGSKWGSSRLHGIQGYKIRF</sequence>
<dbReference type="EMBL" id="JAWZYT010004755">
    <property type="protein sequence ID" value="KAK4292699.1"/>
    <property type="molecule type" value="Genomic_DNA"/>
</dbReference>
<evidence type="ECO:0000313" key="3">
    <source>
        <dbReference type="Proteomes" id="UP001292094"/>
    </source>
</evidence>
<dbReference type="Proteomes" id="UP001292094">
    <property type="component" value="Unassembled WGS sequence"/>
</dbReference>
<comment type="caution">
    <text evidence="2">The sequence shown here is derived from an EMBL/GenBank/DDBJ whole genome shotgun (WGS) entry which is preliminary data.</text>
</comment>
<feature type="region of interest" description="Disordered" evidence="1">
    <location>
        <begin position="50"/>
        <end position="76"/>
    </location>
</feature>
<accession>A0AAE1TRE9</accession>
<name>A0AAE1TRE9_9EUCA</name>
<dbReference type="AlphaFoldDB" id="A0AAE1TRE9"/>
<feature type="compositionally biased region" description="Basic and acidic residues" evidence="1">
    <location>
        <begin position="55"/>
        <end position="70"/>
    </location>
</feature>
<reference evidence="2" key="1">
    <citation type="submission" date="2023-11" db="EMBL/GenBank/DDBJ databases">
        <title>Genome assemblies of two species of porcelain crab, Petrolisthes cinctipes and Petrolisthes manimaculis (Anomura: Porcellanidae).</title>
        <authorList>
            <person name="Angst P."/>
        </authorList>
    </citation>
    <scope>NUCLEOTIDE SEQUENCE</scope>
    <source>
        <strain evidence="2">PB745_02</strain>
        <tissue evidence="2">Gill</tissue>
    </source>
</reference>